<keyword evidence="2" id="KW-1185">Reference proteome</keyword>
<protein>
    <submittedName>
        <fullName evidence="1">Uncharacterized protein</fullName>
    </submittedName>
</protein>
<dbReference type="HOGENOM" id="CLU_3033348_0_0_1"/>
<reference evidence="1 2" key="1">
    <citation type="submission" date="2014-04" db="EMBL/GenBank/DDBJ databases">
        <authorList>
            <consortium name="DOE Joint Genome Institute"/>
            <person name="Kuo A."/>
            <person name="Kohler A."/>
            <person name="Costa M.D."/>
            <person name="Nagy L.G."/>
            <person name="Floudas D."/>
            <person name="Copeland A."/>
            <person name="Barry K.W."/>
            <person name="Cichocki N."/>
            <person name="Veneault-Fourrey C."/>
            <person name="LaButti K."/>
            <person name="Lindquist E.A."/>
            <person name="Lipzen A."/>
            <person name="Lundell T."/>
            <person name="Morin E."/>
            <person name="Murat C."/>
            <person name="Sun H."/>
            <person name="Tunlid A."/>
            <person name="Henrissat B."/>
            <person name="Grigoriev I.V."/>
            <person name="Hibbett D.S."/>
            <person name="Martin F."/>
            <person name="Nordberg H.P."/>
            <person name="Cantor M.N."/>
            <person name="Hua S.X."/>
        </authorList>
    </citation>
    <scope>NUCLEOTIDE SEQUENCE [LARGE SCALE GENOMIC DNA]</scope>
    <source>
        <strain evidence="1 2">Marx 270</strain>
    </source>
</reference>
<name>A0A0C3PGZ9_PISTI</name>
<accession>A0A0C3PGZ9</accession>
<organism evidence="1 2">
    <name type="scientific">Pisolithus tinctorius Marx 270</name>
    <dbReference type="NCBI Taxonomy" id="870435"/>
    <lineage>
        <taxon>Eukaryota</taxon>
        <taxon>Fungi</taxon>
        <taxon>Dikarya</taxon>
        <taxon>Basidiomycota</taxon>
        <taxon>Agaricomycotina</taxon>
        <taxon>Agaricomycetes</taxon>
        <taxon>Agaricomycetidae</taxon>
        <taxon>Boletales</taxon>
        <taxon>Sclerodermatineae</taxon>
        <taxon>Pisolithaceae</taxon>
        <taxon>Pisolithus</taxon>
    </lineage>
</organism>
<proteinExistence type="predicted"/>
<evidence type="ECO:0000313" key="2">
    <source>
        <dbReference type="Proteomes" id="UP000054217"/>
    </source>
</evidence>
<dbReference type="EMBL" id="KN831959">
    <property type="protein sequence ID" value="KIO07681.1"/>
    <property type="molecule type" value="Genomic_DNA"/>
</dbReference>
<gene>
    <name evidence="1" type="ORF">M404DRAFT_997827</name>
</gene>
<dbReference type="InParanoid" id="A0A0C3PGZ9"/>
<evidence type="ECO:0000313" key="1">
    <source>
        <dbReference type="EMBL" id="KIO07681.1"/>
    </source>
</evidence>
<dbReference type="AlphaFoldDB" id="A0A0C3PGZ9"/>
<reference evidence="2" key="2">
    <citation type="submission" date="2015-01" db="EMBL/GenBank/DDBJ databases">
        <title>Evolutionary Origins and Diversification of the Mycorrhizal Mutualists.</title>
        <authorList>
            <consortium name="DOE Joint Genome Institute"/>
            <consortium name="Mycorrhizal Genomics Consortium"/>
            <person name="Kohler A."/>
            <person name="Kuo A."/>
            <person name="Nagy L.G."/>
            <person name="Floudas D."/>
            <person name="Copeland A."/>
            <person name="Barry K.W."/>
            <person name="Cichocki N."/>
            <person name="Veneault-Fourrey C."/>
            <person name="LaButti K."/>
            <person name="Lindquist E.A."/>
            <person name="Lipzen A."/>
            <person name="Lundell T."/>
            <person name="Morin E."/>
            <person name="Murat C."/>
            <person name="Riley R."/>
            <person name="Ohm R."/>
            <person name="Sun H."/>
            <person name="Tunlid A."/>
            <person name="Henrissat B."/>
            <person name="Grigoriev I.V."/>
            <person name="Hibbett D.S."/>
            <person name="Martin F."/>
        </authorList>
    </citation>
    <scope>NUCLEOTIDE SEQUENCE [LARGE SCALE GENOMIC DNA]</scope>
    <source>
        <strain evidence="2">Marx 270</strain>
    </source>
</reference>
<dbReference type="Proteomes" id="UP000054217">
    <property type="component" value="Unassembled WGS sequence"/>
</dbReference>
<sequence>MPMRSRMQASKLGDPVSPIVLGLLAGKFEFGILTISDRNVHSMGTHLHIQAMREV</sequence>